<dbReference type="PANTHER" id="PTHR11183">
    <property type="entry name" value="GLYCOGENIN SUBFAMILY MEMBER"/>
    <property type="match status" value="1"/>
</dbReference>
<dbReference type="InterPro" id="IPR029044">
    <property type="entry name" value="Nucleotide-diphossugar_trans"/>
</dbReference>
<protein>
    <submittedName>
        <fullName evidence="1">Nucleotide-diphospho-sugar transferase</fullName>
    </submittedName>
</protein>
<dbReference type="AlphaFoldDB" id="A0A835Z1V2"/>
<evidence type="ECO:0000313" key="1">
    <source>
        <dbReference type="EMBL" id="KAG5183500.1"/>
    </source>
</evidence>
<evidence type="ECO:0000313" key="2">
    <source>
        <dbReference type="Proteomes" id="UP000664859"/>
    </source>
</evidence>
<keyword evidence="2" id="KW-1185">Reference proteome</keyword>
<dbReference type="Gene3D" id="3.90.550.10">
    <property type="entry name" value="Spore Coat Polysaccharide Biosynthesis Protein SpsA, Chain A"/>
    <property type="match status" value="1"/>
</dbReference>
<reference evidence="1" key="1">
    <citation type="submission" date="2021-02" db="EMBL/GenBank/DDBJ databases">
        <title>First Annotated Genome of the Yellow-green Alga Tribonema minus.</title>
        <authorList>
            <person name="Mahan K.M."/>
        </authorList>
    </citation>
    <scope>NUCLEOTIDE SEQUENCE</scope>
    <source>
        <strain evidence="1">UTEX B ZZ1240</strain>
    </source>
</reference>
<proteinExistence type="predicted"/>
<keyword evidence="1" id="KW-0808">Transferase</keyword>
<dbReference type="SUPFAM" id="SSF53448">
    <property type="entry name" value="Nucleotide-diphospho-sugar transferases"/>
    <property type="match status" value="1"/>
</dbReference>
<gene>
    <name evidence="1" type="ORF">JKP88DRAFT_208567</name>
</gene>
<dbReference type="EMBL" id="JAFCMP010000202">
    <property type="protein sequence ID" value="KAG5183500.1"/>
    <property type="molecule type" value="Genomic_DNA"/>
</dbReference>
<sequence>MLLHGLLVEHRTDFDVVVLVTPEISPAERALFMQAGAIVTEVEKFTIPNPDWPAYNDVATKLHVWTLLQYSRIVYLDSDIVVCSQPDTILDACPVGSSFCAVLDQGQNGEREGFCNTGVFVVQPNMSVFQELNANKSAMADLRYADQDWLNQIYSNYTHLDDRFNEASALRFDNKMRQCRVGTTVFMHGKFWELGERFPKWEEEAGFEFPWKQAFREVKVPISLGNFVESAVVKEVA</sequence>
<dbReference type="OrthoDB" id="2014201at2759"/>
<accession>A0A835Z1V2</accession>
<dbReference type="Proteomes" id="UP000664859">
    <property type="component" value="Unassembled WGS sequence"/>
</dbReference>
<name>A0A835Z1V2_9STRA</name>
<dbReference type="GO" id="GO:0016740">
    <property type="term" value="F:transferase activity"/>
    <property type="evidence" value="ECO:0007669"/>
    <property type="project" value="UniProtKB-KW"/>
</dbReference>
<organism evidence="1 2">
    <name type="scientific">Tribonema minus</name>
    <dbReference type="NCBI Taxonomy" id="303371"/>
    <lineage>
        <taxon>Eukaryota</taxon>
        <taxon>Sar</taxon>
        <taxon>Stramenopiles</taxon>
        <taxon>Ochrophyta</taxon>
        <taxon>PX clade</taxon>
        <taxon>Xanthophyceae</taxon>
        <taxon>Tribonematales</taxon>
        <taxon>Tribonemataceae</taxon>
        <taxon>Tribonema</taxon>
    </lineage>
</organism>
<comment type="caution">
    <text evidence="1">The sequence shown here is derived from an EMBL/GenBank/DDBJ whole genome shotgun (WGS) entry which is preliminary data.</text>
</comment>
<dbReference type="InterPro" id="IPR050587">
    <property type="entry name" value="GNT1/Glycosyltrans_8"/>
</dbReference>